<dbReference type="OrthoDB" id="5290589at2"/>
<protein>
    <submittedName>
        <fullName evidence="2">PilZ domain-containing protein</fullName>
    </submittedName>
</protein>
<name>A0A4R8ISR4_9GAMM</name>
<dbReference type="GO" id="GO:0035438">
    <property type="term" value="F:cyclic-di-GMP binding"/>
    <property type="evidence" value="ECO:0007669"/>
    <property type="project" value="InterPro"/>
</dbReference>
<comment type="caution">
    <text evidence="2">The sequence shown here is derived from an EMBL/GenBank/DDBJ whole genome shotgun (WGS) entry which is preliminary data.</text>
</comment>
<keyword evidence="3" id="KW-1185">Reference proteome</keyword>
<dbReference type="RefSeq" id="WP_134081383.1">
    <property type="nucleotide sequence ID" value="NZ_SOQX01000002.1"/>
</dbReference>
<dbReference type="InterPro" id="IPR009875">
    <property type="entry name" value="PilZ_domain"/>
</dbReference>
<dbReference type="AlphaFoldDB" id="A0A4R8ISR4"/>
<reference evidence="2 3" key="1">
    <citation type="submission" date="2019-03" db="EMBL/GenBank/DDBJ databases">
        <title>Genomic Encyclopedia of Type Strains, Phase IV (KMG-IV): sequencing the most valuable type-strain genomes for metagenomic binning, comparative biology and taxonomic classification.</title>
        <authorList>
            <person name="Goeker M."/>
        </authorList>
    </citation>
    <scope>NUCLEOTIDE SEQUENCE [LARGE SCALE GENOMIC DNA]</scope>
    <source>
        <strain evidence="2 3">DSM 16326</strain>
    </source>
</reference>
<dbReference type="EMBL" id="SOQX01000002">
    <property type="protein sequence ID" value="TDY02410.1"/>
    <property type="molecule type" value="Genomic_DNA"/>
</dbReference>
<dbReference type="Pfam" id="PF07238">
    <property type="entry name" value="PilZ"/>
    <property type="match status" value="1"/>
</dbReference>
<dbReference type="SUPFAM" id="SSF141371">
    <property type="entry name" value="PilZ domain-like"/>
    <property type="match status" value="1"/>
</dbReference>
<feature type="domain" description="PilZ" evidence="1">
    <location>
        <begin position="7"/>
        <end position="89"/>
    </location>
</feature>
<sequence>MPRDYDEKRDFIRVEVDCDIRFKPQGSEQEAIGRLANLSGRGLMFIAANEIPVDTQVEIYVESDPQINAPLHAVVRVVRMAKQRRGDGYEIGAIITSVLDEE</sequence>
<evidence type="ECO:0000259" key="1">
    <source>
        <dbReference type="Pfam" id="PF07238"/>
    </source>
</evidence>
<gene>
    <name evidence="2" type="ORF">EDC23_0778</name>
</gene>
<evidence type="ECO:0000313" key="2">
    <source>
        <dbReference type="EMBL" id="TDY02410.1"/>
    </source>
</evidence>
<organism evidence="2 3">
    <name type="scientific">Thiohalophilus thiocyanatoxydans</name>
    <dbReference type="NCBI Taxonomy" id="381308"/>
    <lineage>
        <taxon>Bacteria</taxon>
        <taxon>Pseudomonadati</taxon>
        <taxon>Pseudomonadota</taxon>
        <taxon>Gammaproteobacteria</taxon>
        <taxon>Thiohalomonadales</taxon>
        <taxon>Thiohalophilaceae</taxon>
        <taxon>Thiohalophilus</taxon>
    </lineage>
</organism>
<proteinExistence type="predicted"/>
<accession>A0A4R8ISR4</accession>
<dbReference type="Gene3D" id="2.40.10.220">
    <property type="entry name" value="predicted glycosyltransferase like domains"/>
    <property type="match status" value="1"/>
</dbReference>
<evidence type="ECO:0000313" key="3">
    <source>
        <dbReference type="Proteomes" id="UP000294914"/>
    </source>
</evidence>
<dbReference type="Proteomes" id="UP000294914">
    <property type="component" value="Unassembled WGS sequence"/>
</dbReference>